<proteinExistence type="predicted"/>
<feature type="domain" description="AB hydrolase-1" evidence="1">
    <location>
        <begin position="22"/>
        <end position="243"/>
    </location>
</feature>
<dbReference type="GO" id="GO:0016787">
    <property type="term" value="F:hydrolase activity"/>
    <property type="evidence" value="ECO:0007669"/>
    <property type="project" value="UniProtKB-KW"/>
</dbReference>
<comment type="caution">
    <text evidence="2">The sequence shown here is derived from an EMBL/GenBank/DDBJ whole genome shotgun (WGS) entry which is preliminary data.</text>
</comment>
<dbReference type="PRINTS" id="PR00111">
    <property type="entry name" value="ABHYDROLASE"/>
</dbReference>
<protein>
    <submittedName>
        <fullName evidence="2">Alpha/beta fold hydrolase</fullName>
    </submittedName>
</protein>
<dbReference type="PANTHER" id="PTHR43433:SF5">
    <property type="entry name" value="AB HYDROLASE-1 DOMAIN-CONTAINING PROTEIN"/>
    <property type="match status" value="1"/>
</dbReference>
<keyword evidence="3" id="KW-1185">Reference proteome</keyword>
<accession>A0A964T355</accession>
<dbReference type="AlphaFoldDB" id="A0A964T355"/>
<dbReference type="Gene3D" id="3.40.50.1820">
    <property type="entry name" value="alpha/beta hydrolase"/>
    <property type="match status" value="1"/>
</dbReference>
<name>A0A964T355_9HYPH</name>
<dbReference type="EMBL" id="SPKJ01000017">
    <property type="protein sequence ID" value="MYZ47578.1"/>
    <property type="molecule type" value="Genomic_DNA"/>
</dbReference>
<dbReference type="InterPro" id="IPR050471">
    <property type="entry name" value="AB_hydrolase"/>
</dbReference>
<dbReference type="Proteomes" id="UP000773614">
    <property type="component" value="Unassembled WGS sequence"/>
</dbReference>
<organism evidence="2 3">
    <name type="scientific">Propylenella binzhouense</name>
    <dbReference type="NCBI Taxonomy" id="2555902"/>
    <lineage>
        <taxon>Bacteria</taxon>
        <taxon>Pseudomonadati</taxon>
        <taxon>Pseudomonadota</taxon>
        <taxon>Alphaproteobacteria</taxon>
        <taxon>Hyphomicrobiales</taxon>
        <taxon>Propylenellaceae</taxon>
        <taxon>Propylenella</taxon>
    </lineage>
</organism>
<evidence type="ECO:0000259" key="1">
    <source>
        <dbReference type="Pfam" id="PF00561"/>
    </source>
</evidence>
<dbReference type="RefSeq" id="WP_161139925.1">
    <property type="nucleotide sequence ID" value="NZ_SPKJ01000017.1"/>
</dbReference>
<dbReference type="PANTHER" id="PTHR43433">
    <property type="entry name" value="HYDROLASE, ALPHA/BETA FOLD FAMILY PROTEIN"/>
    <property type="match status" value="1"/>
</dbReference>
<dbReference type="SUPFAM" id="SSF53474">
    <property type="entry name" value="alpha/beta-Hydrolases"/>
    <property type="match status" value="1"/>
</dbReference>
<dbReference type="Pfam" id="PF00561">
    <property type="entry name" value="Abhydrolase_1"/>
    <property type="match status" value="1"/>
</dbReference>
<dbReference type="OrthoDB" id="9793083at2"/>
<keyword evidence="2" id="KW-0378">Hydrolase</keyword>
<dbReference type="InterPro" id="IPR029058">
    <property type="entry name" value="AB_hydrolase_fold"/>
</dbReference>
<evidence type="ECO:0000313" key="3">
    <source>
        <dbReference type="Proteomes" id="UP000773614"/>
    </source>
</evidence>
<dbReference type="InterPro" id="IPR000073">
    <property type="entry name" value="AB_hydrolase_1"/>
</dbReference>
<sequence length="263" mass="28580">MPFVRTPDGCRIHAETEGEGHPLLLIPGLGGSAAFWNPHRSLLRDGHRLILFDHRGAGRSDRPEQRYTIEALAEDVVSVLDHFGVERAHVVGHSTGGAIGQVLALDAADRVAGLVLSGTWDRADYRFRTLFAFRAAVLERMGPAAYQDLTNILGYAPDWVNAHAPDLERATKAAAADLEPIAVTAARIRMLLDFDRSAELHRIAAPTLVVSAEDDAMVPAYHAERLAAAIPGARSVRFAGGHFYPRVRPQAFADAVLNFLRSA</sequence>
<evidence type="ECO:0000313" key="2">
    <source>
        <dbReference type="EMBL" id="MYZ47578.1"/>
    </source>
</evidence>
<gene>
    <name evidence="2" type="ORF">E4O86_07615</name>
</gene>
<reference evidence="2" key="1">
    <citation type="submission" date="2019-03" db="EMBL/GenBank/DDBJ databases">
        <title>Afifella sp. nov., isolated from activated sludge.</title>
        <authorList>
            <person name="Li Q."/>
            <person name="Liu Y."/>
        </authorList>
    </citation>
    <scope>NUCLEOTIDE SEQUENCE</scope>
    <source>
        <strain evidence="2">L72</strain>
    </source>
</reference>